<dbReference type="EMBL" id="FUWJ01000011">
    <property type="protein sequence ID" value="SKA33512.1"/>
    <property type="molecule type" value="Genomic_DNA"/>
</dbReference>
<feature type="domain" description="ABC transmembrane type-1" evidence="8">
    <location>
        <begin position="94"/>
        <end position="291"/>
    </location>
</feature>
<evidence type="ECO:0000259" key="8">
    <source>
        <dbReference type="PROSITE" id="PS50928"/>
    </source>
</evidence>
<feature type="transmembrane region" description="Helical" evidence="7">
    <location>
        <begin position="172"/>
        <end position="190"/>
    </location>
</feature>
<feature type="transmembrane region" description="Helical" evidence="7">
    <location>
        <begin position="100"/>
        <end position="121"/>
    </location>
</feature>
<protein>
    <submittedName>
        <fullName evidence="9">Peptide/nickel transport system permease protein</fullName>
    </submittedName>
</protein>
<evidence type="ECO:0000256" key="6">
    <source>
        <dbReference type="ARBA" id="ARBA00023136"/>
    </source>
</evidence>
<dbReference type="Proteomes" id="UP000190092">
    <property type="component" value="Unassembled WGS sequence"/>
</dbReference>
<evidence type="ECO:0000313" key="10">
    <source>
        <dbReference type="Proteomes" id="UP000190092"/>
    </source>
</evidence>
<dbReference type="PANTHER" id="PTHR43163:SF6">
    <property type="entry name" value="DIPEPTIDE TRANSPORT SYSTEM PERMEASE PROTEIN DPPB-RELATED"/>
    <property type="match status" value="1"/>
</dbReference>
<reference evidence="10" key="1">
    <citation type="submission" date="2017-02" db="EMBL/GenBank/DDBJ databases">
        <authorList>
            <person name="Varghese N."/>
            <person name="Submissions S."/>
        </authorList>
    </citation>
    <scope>NUCLEOTIDE SEQUENCE [LARGE SCALE GENOMIC DNA]</scope>
    <source>
        <strain evidence="10">ATCC 27094</strain>
    </source>
</reference>
<evidence type="ECO:0000256" key="2">
    <source>
        <dbReference type="ARBA" id="ARBA00022448"/>
    </source>
</evidence>
<dbReference type="STRING" id="225324.SAMN02745126_05346"/>
<name>A0A1T4SZF6_9HYPH</name>
<dbReference type="AlphaFoldDB" id="A0A1T4SZF6"/>
<evidence type="ECO:0000256" key="3">
    <source>
        <dbReference type="ARBA" id="ARBA00022475"/>
    </source>
</evidence>
<dbReference type="GO" id="GO:0071916">
    <property type="term" value="F:dipeptide transmembrane transporter activity"/>
    <property type="evidence" value="ECO:0007669"/>
    <property type="project" value="TreeGrafter"/>
</dbReference>
<dbReference type="InterPro" id="IPR000515">
    <property type="entry name" value="MetI-like"/>
</dbReference>
<organism evidence="9 10">
    <name type="scientific">Enhydrobacter aerosaccus</name>
    <dbReference type="NCBI Taxonomy" id="225324"/>
    <lineage>
        <taxon>Bacteria</taxon>
        <taxon>Pseudomonadati</taxon>
        <taxon>Pseudomonadota</taxon>
        <taxon>Alphaproteobacteria</taxon>
        <taxon>Hyphomicrobiales</taxon>
        <taxon>Enhydrobacter</taxon>
    </lineage>
</organism>
<dbReference type="PROSITE" id="PS50928">
    <property type="entry name" value="ABC_TM1"/>
    <property type="match status" value="1"/>
</dbReference>
<dbReference type="GO" id="GO:0005886">
    <property type="term" value="C:plasma membrane"/>
    <property type="evidence" value="ECO:0007669"/>
    <property type="project" value="UniProtKB-SubCell"/>
</dbReference>
<evidence type="ECO:0000256" key="7">
    <source>
        <dbReference type="RuleBase" id="RU363032"/>
    </source>
</evidence>
<evidence type="ECO:0000313" key="9">
    <source>
        <dbReference type="EMBL" id="SKA33512.1"/>
    </source>
</evidence>
<dbReference type="Gene3D" id="1.10.3720.10">
    <property type="entry name" value="MetI-like"/>
    <property type="match status" value="1"/>
</dbReference>
<dbReference type="OrthoDB" id="7834831at2"/>
<keyword evidence="10" id="KW-1185">Reference proteome</keyword>
<dbReference type="PANTHER" id="PTHR43163">
    <property type="entry name" value="DIPEPTIDE TRANSPORT SYSTEM PERMEASE PROTEIN DPPB-RELATED"/>
    <property type="match status" value="1"/>
</dbReference>
<dbReference type="CDD" id="cd06261">
    <property type="entry name" value="TM_PBP2"/>
    <property type="match status" value="1"/>
</dbReference>
<dbReference type="SUPFAM" id="SSF161098">
    <property type="entry name" value="MetI-like"/>
    <property type="match status" value="1"/>
</dbReference>
<dbReference type="InterPro" id="IPR035906">
    <property type="entry name" value="MetI-like_sf"/>
</dbReference>
<keyword evidence="5 7" id="KW-1133">Transmembrane helix</keyword>
<proteinExistence type="inferred from homology"/>
<sequence>MLRFLVRRLIVALLVAATVMTLAFIMTRLSGDLAISIAGPNATQADVEAVRKAYGLDRPLVTQFFDWAGRAMTGDLGESYFFKSRVSALIGERMPVTLTLGLSGLVIALVVSLPLGILAAVRENTAFDRGVQFVTLFGQAMPSFWLGLLLMILFGLKLGWLPISGTESWDGYVLPAIVLAFSAIPALTRLTRAGMIQAMGSDYIRTARAKGLSRASIILKHALRNAAIPVVAIAAVQLGFMLGGSIVIEQIFALHGVGFLAWESIAKNDFPVVQSVVLVLAVIYIGLTTLADLMNAVLDPRLRGA</sequence>
<gene>
    <name evidence="9" type="ORF">SAMN02745126_05346</name>
</gene>
<feature type="transmembrane region" description="Helical" evidence="7">
    <location>
        <begin position="226"/>
        <end position="252"/>
    </location>
</feature>
<feature type="transmembrane region" description="Helical" evidence="7">
    <location>
        <begin position="133"/>
        <end position="160"/>
    </location>
</feature>
<comment type="subcellular location">
    <subcellularLocation>
        <location evidence="1 7">Cell membrane</location>
        <topology evidence="1 7">Multi-pass membrane protein</topology>
    </subcellularLocation>
</comment>
<comment type="similarity">
    <text evidence="7">Belongs to the binding-protein-dependent transport system permease family.</text>
</comment>
<keyword evidence="4 7" id="KW-0812">Transmembrane</keyword>
<dbReference type="RefSeq" id="WP_085937084.1">
    <property type="nucleotide sequence ID" value="NZ_FUWJ01000011.1"/>
</dbReference>
<feature type="transmembrane region" description="Helical" evidence="7">
    <location>
        <begin position="272"/>
        <end position="293"/>
    </location>
</feature>
<dbReference type="InterPro" id="IPR045621">
    <property type="entry name" value="BPD_transp_1_N"/>
</dbReference>
<evidence type="ECO:0000256" key="5">
    <source>
        <dbReference type="ARBA" id="ARBA00022989"/>
    </source>
</evidence>
<evidence type="ECO:0000256" key="1">
    <source>
        <dbReference type="ARBA" id="ARBA00004651"/>
    </source>
</evidence>
<evidence type="ECO:0000256" key="4">
    <source>
        <dbReference type="ARBA" id="ARBA00022692"/>
    </source>
</evidence>
<dbReference type="Pfam" id="PF19300">
    <property type="entry name" value="BPD_transp_1_N"/>
    <property type="match status" value="1"/>
</dbReference>
<keyword evidence="6 7" id="KW-0472">Membrane</keyword>
<keyword evidence="2 7" id="KW-0813">Transport</keyword>
<keyword evidence="3" id="KW-1003">Cell membrane</keyword>
<dbReference type="Pfam" id="PF00528">
    <property type="entry name" value="BPD_transp_1"/>
    <property type="match status" value="1"/>
</dbReference>
<accession>A0A1T4SZF6</accession>